<evidence type="ECO:0000259" key="1">
    <source>
        <dbReference type="Pfam" id="PF06057"/>
    </source>
</evidence>
<proteinExistence type="predicted"/>
<protein>
    <submittedName>
        <fullName evidence="2">Virulence factor family protein</fullName>
    </submittedName>
</protein>
<evidence type="ECO:0000313" key="2">
    <source>
        <dbReference type="EMBL" id="MCO6048177.1"/>
    </source>
</evidence>
<name>A0ABT1C003_9HYPH</name>
<dbReference type="InterPro" id="IPR029058">
    <property type="entry name" value="AB_hydrolase_fold"/>
</dbReference>
<keyword evidence="3" id="KW-1185">Reference proteome</keyword>
<dbReference type="Gene3D" id="3.40.50.1820">
    <property type="entry name" value="alpha/beta hydrolase"/>
    <property type="match status" value="1"/>
</dbReference>
<dbReference type="PIRSF" id="PIRSF029063">
    <property type="entry name" value="IV_sec_VirJ"/>
    <property type="match status" value="1"/>
</dbReference>
<reference evidence="2 3" key="1">
    <citation type="submission" date="2022-06" db="EMBL/GenBank/DDBJ databases">
        <title>Mesorhizobium sp. strain RP14 Genome sequencing and assembly.</title>
        <authorList>
            <person name="Kim I."/>
        </authorList>
    </citation>
    <scope>NUCLEOTIDE SEQUENCE [LARGE SCALE GENOMIC DNA]</scope>
    <source>
        <strain evidence="3">RP14(2022)</strain>
    </source>
</reference>
<dbReference type="SUPFAM" id="SSF53474">
    <property type="entry name" value="alpha/beta-Hydrolases"/>
    <property type="match status" value="2"/>
</dbReference>
<dbReference type="InterPro" id="IPR010333">
    <property type="entry name" value="VirJ"/>
</dbReference>
<dbReference type="InterPro" id="IPR011225">
    <property type="entry name" value="IV_sec_VirJ"/>
</dbReference>
<evidence type="ECO:0000313" key="3">
    <source>
        <dbReference type="Proteomes" id="UP001205906"/>
    </source>
</evidence>
<accession>A0ABT1C003</accession>
<gene>
    <name evidence="2" type="ORF">NGM99_00035</name>
</gene>
<dbReference type="RefSeq" id="WP_252815004.1">
    <property type="nucleotide sequence ID" value="NZ_JAMXQS010000001.1"/>
</dbReference>
<feature type="domain" description="Bacterial virulence" evidence="1">
    <location>
        <begin position="270"/>
        <end position="455"/>
    </location>
</feature>
<sequence>MVSWRILAGTALGLVLSAGVAAGGYYAGQAIADSNPPARVTAERLLDIPVLLPRRGEPKGLVIQISDRGGLSPRDTRFGDRLRAEGMAVLPVDLEDWREKLDADDGECLYLGSDLELLAKEALRTIGGNSYFHPVVVGRGEGGTLAYAALADAPPATLGGAVALDPAQTLDTRLPVCEGAKATKVEDSQFSYALDAPLPENATLLSAQSMTGLASGEAPSGSFFAVNTVEPDNKKRETDAVSRVVELADDDATSGALPIVDIPSDGRPEAVVLFYSGDGGWRDLDKTIGDALAEKGLHVIGVDSLRYFWNVRTPQEIARDAEAMIKMADPSGKLPVAVYGYSFGADTFPFAWQYLPDAIKHRIRMVALLGTEETTTFQVTVGGWLGIGGDYEVVPEIRKIPLERVVCIYGEDEDLTACTDPRLKGMELIKTEGGHHFDGDYDALADRLYQALKTRLGQAPTTG</sequence>
<comment type="caution">
    <text evidence="2">The sequence shown here is derived from an EMBL/GenBank/DDBJ whole genome shotgun (WGS) entry which is preliminary data.</text>
</comment>
<organism evidence="2 3">
    <name type="scientific">Mesorhizobium liriopis</name>
    <dbReference type="NCBI Taxonomy" id="2953882"/>
    <lineage>
        <taxon>Bacteria</taxon>
        <taxon>Pseudomonadati</taxon>
        <taxon>Pseudomonadota</taxon>
        <taxon>Alphaproteobacteria</taxon>
        <taxon>Hyphomicrobiales</taxon>
        <taxon>Phyllobacteriaceae</taxon>
        <taxon>Mesorhizobium</taxon>
    </lineage>
</organism>
<dbReference type="Proteomes" id="UP001205906">
    <property type="component" value="Unassembled WGS sequence"/>
</dbReference>
<dbReference type="Pfam" id="PF06057">
    <property type="entry name" value="VirJ"/>
    <property type="match status" value="1"/>
</dbReference>
<dbReference type="EMBL" id="JAMXQS010000001">
    <property type="protein sequence ID" value="MCO6048177.1"/>
    <property type="molecule type" value="Genomic_DNA"/>
</dbReference>